<gene>
    <name evidence="2" type="ORF">M404DRAFT_1000185</name>
</gene>
<sequence>MTGVFLAALRRRVSTGTPQSVQRTIAARTIHFSPTCQQRKKGDGLLSVDANPPGSSSVTVPSHPDGVKLRERQFNDLVQFVTARTGRKRVNTKGQVRQSAWLRLFQLASRPEHLELVSDIFPRWRDTGKSFRPVHAEMFARRCEELKCPLLALKVFGDHTKYGFGLNSLPAGRQLIHSLYGKYPLEKTMTAASLFGVYGLPAVGNDFASCAMLYAACIRSKDPHAQVVAESLKRQLMKQIVQTEEVKEPQNKLLRAQHHVKPTLWLARAIRQIKTAHREQGFPPASFLGMWNADKKPRKPRVRQTASAEVSEARPSDGVAAKSVESFS</sequence>
<feature type="region of interest" description="Disordered" evidence="1">
    <location>
        <begin position="288"/>
        <end position="328"/>
    </location>
</feature>
<accession>A0A0C3NWE2</accession>
<evidence type="ECO:0000313" key="3">
    <source>
        <dbReference type="Proteomes" id="UP000054217"/>
    </source>
</evidence>
<proteinExistence type="predicted"/>
<feature type="region of interest" description="Disordered" evidence="1">
    <location>
        <begin position="38"/>
        <end position="63"/>
    </location>
</feature>
<organism evidence="2 3">
    <name type="scientific">Pisolithus tinctorius Marx 270</name>
    <dbReference type="NCBI Taxonomy" id="870435"/>
    <lineage>
        <taxon>Eukaryota</taxon>
        <taxon>Fungi</taxon>
        <taxon>Dikarya</taxon>
        <taxon>Basidiomycota</taxon>
        <taxon>Agaricomycotina</taxon>
        <taxon>Agaricomycetes</taxon>
        <taxon>Agaricomycetidae</taxon>
        <taxon>Boletales</taxon>
        <taxon>Sclerodermatineae</taxon>
        <taxon>Pisolithaceae</taxon>
        <taxon>Pisolithus</taxon>
    </lineage>
</organism>
<dbReference type="OrthoDB" id="565731at2759"/>
<reference evidence="2 3" key="1">
    <citation type="submission" date="2014-04" db="EMBL/GenBank/DDBJ databases">
        <authorList>
            <consortium name="DOE Joint Genome Institute"/>
            <person name="Kuo A."/>
            <person name="Kohler A."/>
            <person name="Costa M.D."/>
            <person name="Nagy L.G."/>
            <person name="Floudas D."/>
            <person name="Copeland A."/>
            <person name="Barry K.W."/>
            <person name="Cichocki N."/>
            <person name="Veneault-Fourrey C."/>
            <person name="LaButti K."/>
            <person name="Lindquist E.A."/>
            <person name="Lipzen A."/>
            <person name="Lundell T."/>
            <person name="Morin E."/>
            <person name="Murat C."/>
            <person name="Sun H."/>
            <person name="Tunlid A."/>
            <person name="Henrissat B."/>
            <person name="Grigoriev I.V."/>
            <person name="Hibbett D.S."/>
            <person name="Martin F."/>
            <person name="Nordberg H.P."/>
            <person name="Cantor M.N."/>
            <person name="Hua S.X."/>
        </authorList>
    </citation>
    <scope>NUCLEOTIDE SEQUENCE [LARGE SCALE GENOMIC DNA]</scope>
    <source>
        <strain evidence="2 3">Marx 270</strain>
    </source>
</reference>
<evidence type="ECO:0000256" key="1">
    <source>
        <dbReference type="SAM" id="MobiDB-lite"/>
    </source>
</evidence>
<evidence type="ECO:0000313" key="2">
    <source>
        <dbReference type="EMBL" id="KIO05175.1"/>
    </source>
</evidence>
<name>A0A0C3NWE2_PISTI</name>
<protein>
    <submittedName>
        <fullName evidence="2">Uncharacterized protein</fullName>
    </submittedName>
</protein>
<dbReference type="AlphaFoldDB" id="A0A0C3NWE2"/>
<keyword evidence="3" id="KW-1185">Reference proteome</keyword>
<reference evidence="3" key="2">
    <citation type="submission" date="2015-01" db="EMBL/GenBank/DDBJ databases">
        <title>Evolutionary Origins and Diversification of the Mycorrhizal Mutualists.</title>
        <authorList>
            <consortium name="DOE Joint Genome Institute"/>
            <consortium name="Mycorrhizal Genomics Consortium"/>
            <person name="Kohler A."/>
            <person name="Kuo A."/>
            <person name="Nagy L.G."/>
            <person name="Floudas D."/>
            <person name="Copeland A."/>
            <person name="Barry K.W."/>
            <person name="Cichocki N."/>
            <person name="Veneault-Fourrey C."/>
            <person name="LaButti K."/>
            <person name="Lindquist E.A."/>
            <person name="Lipzen A."/>
            <person name="Lundell T."/>
            <person name="Morin E."/>
            <person name="Murat C."/>
            <person name="Riley R."/>
            <person name="Ohm R."/>
            <person name="Sun H."/>
            <person name="Tunlid A."/>
            <person name="Henrissat B."/>
            <person name="Grigoriev I.V."/>
            <person name="Hibbett D.S."/>
            <person name="Martin F."/>
        </authorList>
    </citation>
    <scope>NUCLEOTIDE SEQUENCE [LARGE SCALE GENOMIC DNA]</scope>
    <source>
        <strain evidence="3">Marx 270</strain>
    </source>
</reference>
<dbReference type="Proteomes" id="UP000054217">
    <property type="component" value="Unassembled WGS sequence"/>
</dbReference>
<dbReference type="EMBL" id="KN831968">
    <property type="protein sequence ID" value="KIO05175.1"/>
    <property type="molecule type" value="Genomic_DNA"/>
</dbReference>
<dbReference type="HOGENOM" id="CLU_069658_0_0_1"/>
<dbReference type="InParanoid" id="A0A0C3NWE2"/>